<gene>
    <name evidence="1" type="ORF">FOMPIDRAFT_1019257</name>
</gene>
<dbReference type="EMBL" id="KE504201">
    <property type="protein sequence ID" value="EPS95723.1"/>
    <property type="molecule type" value="Genomic_DNA"/>
</dbReference>
<proteinExistence type="predicted"/>
<name>S8DX68_FOMSC</name>
<dbReference type="HOGENOM" id="CLU_1138031_0_0_1"/>
<evidence type="ECO:0000313" key="1">
    <source>
        <dbReference type="EMBL" id="EPS95723.1"/>
    </source>
</evidence>
<sequence length="244" mass="26319">MFRSMPSTQCRGKFFARSASAPSFPYIARPLPPAERSLKIQLKAASQLMSFNHVTKTLEVAPYILESDPGPITCVASVILQAGNLAHLASLCLDPGLTRDLPASGAARMAEVAGTARISRVYPGGIQGSPALGISNINNDDINYMLQLVGMDLLLGESPDVKPELRQKLLPSEDEVTNTILKLLDSSSPGPLGSQIKLEDVISISSDEDSEQADNKPNMMIDLTADEPVMYRIWDHGVIDLTDD</sequence>
<evidence type="ECO:0000313" key="2">
    <source>
        <dbReference type="Proteomes" id="UP000015241"/>
    </source>
</evidence>
<dbReference type="Proteomes" id="UP000015241">
    <property type="component" value="Unassembled WGS sequence"/>
</dbReference>
<keyword evidence="2" id="KW-1185">Reference proteome</keyword>
<protein>
    <submittedName>
        <fullName evidence="1">Uncharacterized protein</fullName>
    </submittedName>
</protein>
<reference evidence="1 2" key="1">
    <citation type="journal article" date="2012" name="Science">
        <title>The Paleozoic origin of enzymatic lignin decomposition reconstructed from 31 fungal genomes.</title>
        <authorList>
            <person name="Floudas D."/>
            <person name="Binder M."/>
            <person name="Riley R."/>
            <person name="Barry K."/>
            <person name="Blanchette R.A."/>
            <person name="Henrissat B."/>
            <person name="Martinez A.T."/>
            <person name="Otillar R."/>
            <person name="Spatafora J.W."/>
            <person name="Yadav J.S."/>
            <person name="Aerts A."/>
            <person name="Benoit I."/>
            <person name="Boyd A."/>
            <person name="Carlson A."/>
            <person name="Copeland A."/>
            <person name="Coutinho P.M."/>
            <person name="de Vries R.P."/>
            <person name="Ferreira P."/>
            <person name="Findley K."/>
            <person name="Foster B."/>
            <person name="Gaskell J."/>
            <person name="Glotzer D."/>
            <person name="Gorecki P."/>
            <person name="Heitman J."/>
            <person name="Hesse C."/>
            <person name="Hori C."/>
            <person name="Igarashi K."/>
            <person name="Jurgens J.A."/>
            <person name="Kallen N."/>
            <person name="Kersten P."/>
            <person name="Kohler A."/>
            <person name="Kuees U."/>
            <person name="Kumar T.K.A."/>
            <person name="Kuo A."/>
            <person name="LaButti K."/>
            <person name="Larrondo L.F."/>
            <person name="Lindquist E."/>
            <person name="Ling A."/>
            <person name="Lombard V."/>
            <person name="Lucas S."/>
            <person name="Lundell T."/>
            <person name="Martin R."/>
            <person name="McLaughlin D.J."/>
            <person name="Morgenstern I."/>
            <person name="Morin E."/>
            <person name="Murat C."/>
            <person name="Nagy L.G."/>
            <person name="Nolan M."/>
            <person name="Ohm R.A."/>
            <person name="Patyshakuliyeva A."/>
            <person name="Rokas A."/>
            <person name="Ruiz-Duenas F.J."/>
            <person name="Sabat G."/>
            <person name="Salamov A."/>
            <person name="Samejima M."/>
            <person name="Schmutz J."/>
            <person name="Slot J.C."/>
            <person name="St John F."/>
            <person name="Stenlid J."/>
            <person name="Sun H."/>
            <person name="Sun S."/>
            <person name="Syed K."/>
            <person name="Tsang A."/>
            <person name="Wiebenga A."/>
            <person name="Young D."/>
            <person name="Pisabarro A."/>
            <person name="Eastwood D.C."/>
            <person name="Martin F."/>
            <person name="Cullen D."/>
            <person name="Grigoriev I.V."/>
            <person name="Hibbett D.S."/>
        </authorList>
    </citation>
    <scope>NUCLEOTIDE SEQUENCE</scope>
    <source>
        <strain evidence="2">FP-58527</strain>
    </source>
</reference>
<organism evidence="1 2">
    <name type="scientific">Fomitopsis schrenkii</name>
    <name type="common">Brown rot fungus</name>
    <dbReference type="NCBI Taxonomy" id="2126942"/>
    <lineage>
        <taxon>Eukaryota</taxon>
        <taxon>Fungi</taxon>
        <taxon>Dikarya</taxon>
        <taxon>Basidiomycota</taxon>
        <taxon>Agaricomycotina</taxon>
        <taxon>Agaricomycetes</taxon>
        <taxon>Polyporales</taxon>
        <taxon>Fomitopsis</taxon>
    </lineage>
</organism>
<dbReference type="AlphaFoldDB" id="S8DX68"/>
<accession>S8DX68</accession>
<dbReference type="InParanoid" id="S8DX68"/>